<dbReference type="AlphaFoldDB" id="A0A1M7RE46"/>
<dbReference type="Pfam" id="PF16916">
    <property type="entry name" value="ZT_dimer"/>
    <property type="match status" value="1"/>
</dbReference>
<feature type="transmembrane region" description="Helical" evidence="9">
    <location>
        <begin position="18"/>
        <end position="38"/>
    </location>
</feature>
<feature type="transmembrane region" description="Helical" evidence="9">
    <location>
        <begin position="85"/>
        <end position="104"/>
    </location>
</feature>
<feature type="domain" description="Cation efflux protein transmembrane" evidence="10">
    <location>
        <begin position="18"/>
        <end position="209"/>
    </location>
</feature>
<keyword evidence="6 9" id="KW-1133">Transmembrane helix</keyword>
<evidence type="ECO:0000256" key="6">
    <source>
        <dbReference type="ARBA" id="ARBA00022989"/>
    </source>
</evidence>
<evidence type="ECO:0000313" key="12">
    <source>
        <dbReference type="EMBL" id="SHN44593.1"/>
    </source>
</evidence>
<dbReference type="InterPro" id="IPR036837">
    <property type="entry name" value="Cation_efflux_CTD_sf"/>
</dbReference>
<feature type="transmembrane region" description="Helical" evidence="9">
    <location>
        <begin position="178"/>
        <end position="194"/>
    </location>
</feature>
<accession>A0A1M7RE46</accession>
<evidence type="ECO:0000256" key="1">
    <source>
        <dbReference type="ARBA" id="ARBA00004141"/>
    </source>
</evidence>
<evidence type="ECO:0000256" key="3">
    <source>
        <dbReference type="ARBA" id="ARBA00022448"/>
    </source>
</evidence>
<dbReference type="GO" id="GO:0005886">
    <property type="term" value="C:plasma membrane"/>
    <property type="evidence" value="ECO:0007669"/>
    <property type="project" value="TreeGrafter"/>
</dbReference>
<evidence type="ECO:0000256" key="5">
    <source>
        <dbReference type="ARBA" id="ARBA00022906"/>
    </source>
</evidence>
<feature type="transmembrane region" description="Helical" evidence="9">
    <location>
        <begin position="44"/>
        <end position="65"/>
    </location>
</feature>
<gene>
    <name evidence="12" type="ORF">SAMN05192549_12318</name>
</gene>
<feature type="transmembrane region" description="Helical" evidence="9">
    <location>
        <begin position="152"/>
        <end position="172"/>
    </location>
</feature>
<dbReference type="NCBIfam" id="TIGR01297">
    <property type="entry name" value="CDF"/>
    <property type="match status" value="1"/>
</dbReference>
<keyword evidence="13" id="KW-1185">Reference proteome</keyword>
<dbReference type="PANTHER" id="PTHR11562">
    <property type="entry name" value="CATION EFFLUX PROTEIN/ ZINC TRANSPORTER"/>
    <property type="match status" value="1"/>
</dbReference>
<evidence type="ECO:0000256" key="8">
    <source>
        <dbReference type="ARBA" id="ARBA00023136"/>
    </source>
</evidence>
<dbReference type="InterPro" id="IPR002524">
    <property type="entry name" value="Cation_efflux"/>
</dbReference>
<keyword evidence="4 9" id="KW-0812">Transmembrane</keyword>
<dbReference type="STRING" id="551987.SAMN05192549_12318"/>
<evidence type="ECO:0000256" key="4">
    <source>
        <dbReference type="ARBA" id="ARBA00022692"/>
    </source>
</evidence>
<protein>
    <submittedName>
        <fullName evidence="12">Cobalt-zinc-cadmium efflux system protein</fullName>
    </submittedName>
</protein>
<reference evidence="13" key="1">
    <citation type="submission" date="2016-11" db="EMBL/GenBank/DDBJ databases">
        <authorList>
            <person name="Varghese N."/>
            <person name="Submissions S."/>
        </authorList>
    </citation>
    <scope>NUCLEOTIDE SEQUENCE [LARGE SCALE GENOMIC DNA]</scope>
    <source>
        <strain evidence="13">Sac-22</strain>
    </source>
</reference>
<sequence length="310" mass="33633">MSSNHAHAVNEGTNEKPLWIALILTTTFLIAEVVGGVLTNSLALISDAAHMFTDAAALAVSLVAIRIGKRAADSLRTFGYYRFEILAAAFNAVLLFLVAMYILYEAYQRINNPPEIQSGAMLIVATLGLMINLVSMRLLGSGKDKSLNVKGAYLEVWSDMLGSVGVIAGAVIIRYTSWAWVDSAIAVLIGLWVLPRTWTLLKESLNVLLEGVPEGLNLLEIKKTIEEINCVVSVHELHVWAITSGKASLTAHVVTELAIPGQQILLKKIRETIAEQFDIHHCTVQLESEPCDDAGEHSYSPRTSQSGGGK</sequence>
<keyword evidence="3" id="KW-0813">Transport</keyword>
<evidence type="ECO:0000256" key="2">
    <source>
        <dbReference type="ARBA" id="ARBA00008873"/>
    </source>
</evidence>
<dbReference type="Gene3D" id="1.20.1510.10">
    <property type="entry name" value="Cation efflux protein transmembrane domain"/>
    <property type="match status" value="1"/>
</dbReference>
<keyword evidence="7" id="KW-0406">Ion transport</keyword>
<dbReference type="InterPro" id="IPR058533">
    <property type="entry name" value="Cation_efflux_TM"/>
</dbReference>
<evidence type="ECO:0000256" key="9">
    <source>
        <dbReference type="SAM" id="Phobius"/>
    </source>
</evidence>
<keyword evidence="8 9" id="KW-0472">Membrane</keyword>
<evidence type="ECO:0000259" key="11">
    <source>
        <dbReference type="Pfam" id="PF16916"/>
    </source>
</evidence>
<dbReference type="InterPro" id="IPR050681">
    <property type="entry name" value="CDF/SLC30A"/>
</dbReference>
<dbReference type="RefSeq" id="WP_072790740.1">
    <property type="nucleotide sequence ID" value="NZ_FRCX01000023.1"/>
</dbReference>
<dbReference type="EMBL" id="FRCX01000023">
    <property type="protein sequence ID" value="SHN44593.1"/>
    <property type="molecule type" value="Genomic_DNA"/>
</dbReference>
<comment type="similarity">
    <text evidence="2">Belongs to the cation diffusion facilitator (CDF) transporter (TC 2.A.4) family. SLC30A subfamily.</text>
</comment>
<dbReference type="SUPFAM" id="SSF161111">
    <property type="entry name" value="Cation efflux protein transmembrane domain-like"/>
    <property type="match status" value="1"/>
</dbReference>
<name>A0A1M7RE46_9BURK</name>
<dbReference type="Proteomes" id="UP000184339">
    <property type="component" value="Unassembled WGS sequence"/>
</dbReference>
<dbReference type="OrthoDB" id="9809646at2"/>
<comment type="subcellular location">
    <subcellularLocation>
        <location evidence="1">Membrane</location>
        <topology evidence="1">Multi-pass membrane protein</topology>
    </subcellularLocation>
</comment>
<keyword evidence="5" id="KW-0862">Zinc</keyword>
<organism evidence="12 13">
    <name type="scientific">Duganella sacchari</name>
    <dbReference type="NCBI Taxonomy" id="551987"/>
    <lineage>
        <taxon>Bacteria</taxon>
        <taxon>Pseudomonadati</taxon>
        <taxon>Pseudomonadota</taxon>
        <taxon>Betaproteobacteria</taxon>
        <taxon>Burkholderiales</taxon>
        <taxon>Oxalobacteraceae</taxon>
        <taxon>Telluria group</taxon>
        <taxon>Duganella</taxon>
    </lineage>
</organism>
<dbReference type="InterPro" id="IPR027469">
    <property type="entry name" value="Cation_efflux_TMD_sf"/>
</dbReference>
<keyword evidence="5" id="KW-0864">Zinc transport</keyword>
<evidence type="ECO:0000256" key="7">
    <source>
        <dbReference type="ARBA" id="ARBA00023065"/>
    </source>
</evidence>
<dbReference type="PANTHER" id="PTHR11562:SF17">
    <property type="entry name" value="RE54080P-RELATED"/>
    <property type="match status" value="1"/>
</dbReference>
<dbReference type="InterPro" id="IPR027470">
    <property type="entry name" value="Cation_efflux_CTD"/>
</dbReference>
<feature type="transmembrane region" description="Helical" evidence="9">
    <location>
        <begin position="116"/>
        <end position="140"/>
    </location>
</feature>
<dbReference type="GO" id="GO:0005385">
    <property type="term" value="F:zinc ion transmembrane transporter activity"/>
    <property type="evidence" value="ECO:0007669"/>
    <property type="project" value="TreeGrafter"/>
</dbReference>
<evidence type="ECO:0000259" key="10">
    <source>
        <dbReference type="Pfam" id="PF01545"/>
    </source>
</evidence>
<proteinExistence type="inferred from homology"/>
<dbReference type="Pfam" id="PF01545">
    <property type="entry name" value="Cation_efflux"/>
    <property type="match status" value="1"/>
</dbReference>
<dbReference type="SUPFAM" id="SSF160240">
    <property type="entry name" value="Cation efflux protein cytoplasmic domain-like"/>
    <property type="match status" value="1"/>
</dbReference>
<feature type="domain" description="Cation efflux protein cytoplasmic" evidence="11">
    <location>
        <begin position="215"/>
        <end position="288"/>
    </location>
</feature>
<evidence type="ECO:0000313" key="13">
    <source>
        <dbReference type="Proteomes" id="UP000184339"/>
    </source>
</evidence>